<dbReference type="Proteomes" id="UP000591131">
    <property type="component" value="Unassembled WGS sequence"/>
</dbReference>
<dbReference type="GO" id="GO:0044528">
    <property type="term" value="P:regulation of mitochondrial mRNA stability"/>
    <property type="evidence" value="ECO:0007669"/>
    <property type="project" value="TreeGrafter"/>
</dbReference>
<organism evidence="2 3">
    <name type="scientific">Perkinsus chesapeaki</name>
    <name type="common">Clam parasite</name>
    <name type="synonym">Perkinsus andrewsi</name>
    <dbReference type="NCBI Taxonomy" id="330153"/>
    <lineage>
        <taxon>Eukaryota</taxon>
        <taxon>Sar</taxon>
        <taxon>Alveolata</taxon>
        <taxon>Perkinsozoa</taxon>
        <taxon>Perkinsea</taxon>
        <taxon>Perkinsida</taxon>
        <taxon>Perkinsidae</taxon>
        <taxon>Perkinsus</taxon>
    </lineage>
</organism>
<gene>
    <name evidence="2" type="ORF">FOL47_001636</name>
</gene>
<dbReference type="Pfam" id="PF08373">
    <property type="entry name" value="RAP"/>
    <property type="match status" value="1"/>
</dbReference>
<keyword evidence="3" id="KW-1185">Reference proteome</keyword>
<dbReference type="InterPro" id="IPR013584">
    <property type="entry name" value="RAP"/>
</dbReference>
<evidence type="ECO:0000313" key="3">
    <source>
        <dbReference type="Proteomes" id="UP000591131"/>
    </source>
</evidence>
<dbReference type="GO" id="GO:0005759">
    <property type="term" value="C:mitochondrial matrix"/>
    <property type="evidence" value="ECO:0007669"/>
    <property type="project" value="TreeGrafter"/>
</dbReference>
<dbReference type="AlphaFoldDB" id="A0A7J6N1C7"/>
<evidence type="ECO:0000313" key="2">
    <source>
        <dbReference type="EMBL" id="KAF4677424.1"/>
    </source>
</evidence>
<dbReference type="GO" id="GO:0003723">
    <property type="term" value="F:RNA binding"/>
    <property type="evidence" value="ECO:0007669"/>
    <property type="project" value="TreeGrafter"/>
</dbReference>
<dbReference type="PANTHER" id="PTHR21228:SF40">
    <property type="entry name" value="LD45607P"/>
    <property type="match status" value="1"/>
</dbReference>
<name>A0A7J6N1C7_PERCH</name>
<dbReference type="GO" id="GO:0035770">
    <property type="term" value="C:ribonucleoprotein granule"/>
    <property type="evidence" value="ECO:0007669"/>
    <property type="project" value="TreeGrafter"/>
</dbReference>
<accession>A0A7J6N1C7</accession>
<dbReference type="OrthoDB" id="2019031at2759"/>
<dbReference type="PANTHER" id="PTHR21228">
    <property type="entry name" value="FAST LEU-RICH DOMAIN-CONTAINING"/>
    <property type="match status" value="1"/>
</dbReference>
<feature type="domain" description="RAP" evidence="1">
    <location>
        <begin position="744"/>
        <end position="800"/>
    </location>
</feature>
<comment type="caution">
    <text evidence="2">The sequence shown here is derived from an EMBL/GenBank/DDBJ whole genome shotgun (WGS) entry which is preliminary data.</text>
</comment>
<proteinExistence type="predicted"/>
<sequence length="825" mass="88219">MASTTTAALWQHARTCTTTVATGHGFAAISDPFKLRKILLDASRQKRKSGTSPRPGHLIGSLSDILAVCRRALVLSATSANSPSVKLQLLTTSLHRLVKHFYNSHAELVDSHCEELSKSLEPSEIAINDIADVLWSIGMAGAASPSRAALLSMMKPSVLGLLAGASPSQLSNVVCAIAKLDLDWSEEITESMAQCRDRLGIETTAAGVISNICWAAARTGCRDDAFLNDVAATWLSRDAKSVPPSATAMVFWSLGKLAPEASYVADLFSRARSHEGLFSGFGLRECTSALCGYAYSGKVIPSVELFKLAFGSLEAASQGHVSTQTIANCCWASATLVKHHGDQMMAPASCLTRALTETISNARIRSFNPQEASNVLWASAQLLDANHVASVASALLPANQQHLASYTPQDIAVCLAALTQAGVRGAFETFFVLPAMQKVHQTIHTWPSDSTHVHAVGQLAWSMAGRQFQAISPLLQWASSKAISSETFVKLLWATASTPEAQRGSLVTPPELLDLLDKRPEGTLNQQELALTLWSLATLRLSHQQLEEQCAIEAREILSSSGSSSITSGHLSMVMWGLASNSHRSAAAKELIQEIVEQVGSRRYRFTAADSHHVAWSLAASGVFDPAILELLLSAAATVDIDNTALQKVNQLALWASSHGFRPSPMVAHLLARASVAANMEATVADSIFQKQIAACLNAAVGSINTYRVSPELDLTSFGCPGVIVDLAVLRPSGAPQGEVALIVEADGPSHYINVVADKAVQGQVLDGKTMMRRAALKRLGFAVQDINISQWKSLSRSDRQELVDCMVKEQLDYGGKPPELSGCF</sequence>
<dbReference type="EMBL" id="JAAPAO010000014">
    <property type="protein sequence ID" value="KAF4677424.1"/>
    <property type="molecule type" value="Genomic_DNA"/>
</dbReference>
<reference evidence="2 3" key="1">
    <citation type="submission" date="2020-04" db="EMBL/GenBank/DDBJ databases">
        <title>Perkinsus chesapeaki whole genome sequence.</title>
        <authorList>
            <person name="Bogema D.R."/>
        </authorList>
    </citation>
    <scope>NUCLEOTIDE SEQUENCE [LARGE SCALE GENOMIC DNA]</scope>
    <source>
        <strain evidence="2">ATCC PRA-425</strain>
    </source>
</reference>
<dbReference type="InterPro" id="IPR050870">
    <property type="entry name" value="FAST_kinase"/>
</dbReference>
<dbReference type="GO" id="GO:0000963">
    <property type="term" value="P:mitochondrial RNA processing"/>
    <property type="evidence" value="ECO:0007669"/>
    <property type="project" value="TreeGrafter"/>
</dbReference>
<evidence type="ECO:0000259" key="1">
    <source>
        <dbReference type="Pfam" id="PF08373"/>
    </source>
</evidence>
<protein>
    <recommendedName>
        <fullName evidence="1">RAP domain-containing protein</fullName>
    </recommendedName>
</protein>